<evidence type="ECO:0000313" key="6">
    <source>
        <dbReference type="Proteomes" id="UP000254893"/>
    </source>
</evidence>
<reference evidence="5 6" key="1">
    <citation type="submission" date="2018-06" db="EMBL/GenBank/DDBJ databases">
        <authorList>
            <consortium name="Pathogen Informatics"/>
            <person name="Doyle S."/>
        </authorList>
    </citation>
    <scope>NUCLEOTIDE SEQUENCE [LARGE SCALE GENOMIC DNA]</scope>
    <source>
        <strain evidence="5 6">NCTC11388</strain>
    </source>
</reference>
<dbReference type="EMBL" id="UGYW01000002">
    <property type="protein sequence ID" value="SUJ09596.1"/>
    <property type="molecule type" value="Genomic_DNA"/>
</dbReference>
<dbReference type="PANTHER" id="PTHR36845:SF1">
    <property type="entry name" value="HYDROLASE, PUTATIVE (AFU_ORTHOLOGUE AFUA_7G05090)-RELATED"/>
    <property type="match status" value="1"/>
</dbReference>
<dbReference type="Gene3D" id="1.50.10.10">
    <property type="match status" value="1"/>
</dbReference>
<dbReference type="PANTHER" id="PTHR36845">
    <property type="entry name" value="HYDROLASE, PUTATIVE (AFU_ORTHOLOGUE AFUA_7G05090)-RELATED"/>
    <property type="match status" value="1"/>
</dbReference>
<dbReference type="Pfam" id="PF07470">
    <property type="entry name" value="Glyco_hydro_88"/>
    <property type="match status" value="1"/>
</dbReference>
<dbReference type="InterPro" id="IPR052369">
    <property type="entry name" value="UG_Glycosaminoglycan_Hydrolase"/>
</dbReference>
<accession>A0A380BYX7</accession>
<dbReference type="InterPro" id="IPR010905">
    <property type="entry name" value="Glyco_hydro_88"/>
</dbReference>
<evidence type="ECO:0000313" key="5">
    <source>
        <dbReference type="EMBL" id="SUJ09596.1"/>
    </source>
</evidence>
<dbReference type="AlphaFoldDB" id="A0A380BYX7"/>
<evidence type="ECO:0000256" key="2">
    <source>
        <dbReference type="ARBA" id="ARBA00038358"/>
    </source>
</evidence>
<feature type="binding site" evidence="4">
    <location>
        <position position="250"/>
    </location>
    <ligand>
        <name>substrate</name>
    </ligand>
</feature>
<feature type="binding site" evidence="4">
    <location>
        <position position="254"/>
    </location>
    <ligand>
        <name>substrate</name>
    </ligand>
</feature>
<feature type="binding site" evidence="4">
    <location>
        <position position="178"/>
    </location>
    <ligand>
        <name>substrate</name>
    </ligand>
</feature>
<name>A0A380BYX7_SPHSI</name>
<protein>
    <submittedName>
        <fullName evidence="5">Unsaturated glucuronyl hydrolase</fullName>
        <ecNumber evidence="5">3.2.1.179</ecNumber>
    </submittedName>
</protein>
<dbReference type="EC" id="3.2.1.179" evidence="5"/>
<feature type="binding site" evidence="4">
    <location>
        <position position="119"/>
    </location>
    <ligand>
        <name>substrate</name>
    </ligand>
</feature>
<organism evidence="5 6">
    <name type="scientific">Sphingobacterium spiritivorum</name>
    <name type="common">Flavobacterium spiritivorum</name>
    <dbReference type="NCBI Taxonomy" id="258"/>
    <lineage>
        <taxon>Bacteria</taxon>
        <taxon>Pseudomonadati</taxon>
        <taxon>Bacteroidota</taxon>
        <taxon>Sphingobacteriia</taxon>
        <taxon>Sphingobacteriales</taxon>
        <taxon>Sphingobacteriaceae</taxon>
        <taxon>Sphingobacterium</taxon>
    </lineage>
</organism>
<gene>
    <name evidence="5" type="primary">ugl_2</name>
    <name evidence="5" type="ORF">NCTC11388_02001</name>
</gene>
<keyword evidence="5" id="KW-0326">Glycosidase</keyword>
<feature type="active site" description="Proton donor" evidence="3">
    <location>
        <position position="178"/>
    </location>
</feature>
<dbReference type="SUPFAM" id="SSF48208">
    <property type="entry name" value="Six-hairpin glycosidases"/>
    <property type="match status" value="1"/>
</dbReference>
<evidence type="ECO:0000256" key="3">
    <source>
        <dbReference type="PIRSR" id="PIRSR610905-1"/>
    </source>
</evidence>
<comment type="similarity">
    <text evidence="2">Belongs to the glycosyl hydrolase 88 family.</text>
</comment>
<feature type="binding site" evidence="4">
    <location>
        <position position="238"/>
    </location>
    <ligand>
        <name>substrate</name>
    </ligand>
</feature>
<sequence length="414" mass="47084">MNVKSQALALVILSISVISPSFGQKKSALRLSSSFIEQNLKDAAKQIKVLANQTPDDKFPKTFENGKEVFSGSSWWCSGFYPGTLLYLYEGTGDKSLLNYAEEKLKFLEKEKNNKGTHDLGFMLYCSFGNALRLTGDSSDYREVLVTGANSLSSRYNPTTRTIRSWDHKPWHYPVIIDNMMNLEFLTQVSRITGDPRYYNIAVTHANTTLKNHFRKDYSSYHVIDYDQETGKVIAKKTHQGAFDESAWSRGQGWALYGYTMMYRETKDKKYLNQARNVAEYILTNPNLPADLIPYWDFDKDKIPADSKMYKNKDLRDVSAAALYTSALLELAQYTKGKESAGYMEKAEKILENLSTAPYKSAYGETGGYILQHSVGAIPLNSEVDVPLTYADYYYVEALVRYQRLLKGDPIIKE</sequence>
<dbReference type="InterPro" id="IPR012341">
    <property type="entry name" value="6hp_glycosidase-like_sf"/>
</dbReference>
<keyword evidence="1 5" id="KW-0378">Hydrolase</keyword>
<dbReference type="Proteomes" id="UP000254893">
    <property type="component" value="Unassembled WGS sequence"/>
</dbReference>
<dbReference type="RefSeq" id="WP_115169985.1">
    <property type="nucleotide sequence ID" value="NZ_UGYW01000002.1"/>
</dbReference>
<evidence type="ECO:0000256" key="1">
    <source>
        <dbReference type="ARBA" id="ARBA00022801"/>
    </source>
</evidence>
<dbReference type="GO" id="GO:0000272">
    <property type="term" value="P:polysaccharide catabolic process"/>
    <property type="evidence" value="ECO:0007669"/>
    <property type="project" value="TreeGrafter"/>
</dbReference>
<feature type="active site" description="Nucleophile" evidence="3">
    <location>
        <position position="119"/>
    </location>
</feature>
<evidence type="ECO:0000256" key="4">
    <source>
        <dbReference type="PIRSR" id="PIRSR610905-2"/>
    </source>
</evidence>
<dbReference type="InterPro" id="IPR008928">
    <property type="entry name" value="6-hairpin_glycosidase_sf"/>
</dbReference>
<dbReference type="GO" id="GO:0052757">
    <property type="term" value="F:chondroitin hydrolase activity"/>
    <property type="evidence" value="ECO:0007669"/>
    <property type="project" value="TreeGrafter"/>
</dbReference>
<proteinExistence type="inferred from homology"/>